<evidence type="ECO:0000313" key="3">
    <source>
        <dbReference type="Proteomes" id="UP000489600"/>
    </source>
</evidence>
<organism evidence="2 3">
    <name type="scientific">Arabis nemorensis</name>
    <dbReference type="NCBI Taxonomy" id="586526"/>
    <lineage>
        <taxon>Eukaryota</taxon>
        <taxon>Viridiplantae</taxon>
        <taxon>Streptophyta</taxon>
        <taxon>Embryophyta</taxon>
        <taxon>Tracheophyta</taxon>
        <taxon>Spermatophyta</taxon>
        <taxon>Magnoliopsida</taxon>
        <taxon>eudicotyledons</taxon>
        <taxon>Gunneridae</taxon>
        <taxon>Pentapetalae</taxon>
        <taxon>rosids</taxon>
        <taxon>malvids</taxon>
        <taxon>Brassicales</taxon>
        <taxon>Brassicaceae</taxon>
        <taxon>Arabideae</taxon>
        <taxon>Arabis</taxon>
    </lineage>
</organism>
<gene>
    <name evidence="2" type="ORF">ANE_LOCUS12949</name>
</gene>
<dbReference type="AlphaFoldDB" id="A0A565BMG9"/>
<dbReference type="EMBL" id="CABITT030000004">
    <property type="protein sequence ID" value="VVB02505.1"/>
    <property type="molecule type" value="Genomic_DNA"/>
</dbReference>
<keyword evidence="3" id="KW-1185">Reference proteome</keyword>
<dbReference type="Proteomes" id="UP000489600">
    <property type="component" value="Unassembled WGS sequence"/>
</dbReference>
<reference evidence="2" key="1">
    <citation type="submission" date="2019-07" db="EMBL/GenBank/DDBJ databases">
        <authorList>
            <person name="Dittberner H."/>
        </authorList>
    </citation>
    <scope>NUCLEOTIDE SEQUENCE [LARGE SCALE GENOMIC DNA]</scope>
</reference>
<evidence type="ECO:0000256" key="1">
    <source>
        <dbReference type="SAM" id="MobiDB-lite"/>
    </source>
</evidence>
<feature type="compositionally biased region" description="Basic and acidic residues" evidence="1">
    <location>
        <begin position="10"/>
        <end position="22"/>
    </location>
</feature>
<comment type="caution">
    <text evidence="2">The sequence shown here is derived from an EMBL/GenBank/DDBJ whole genome shotgun (WGS) entry which is preliminary data.</text>
</comment>
<evidence type="ECO:0000313" key="2">
    <source>
        <dbReference type="EMBL" id="VVB02505.1"/>
    </source>
</evidence>
<sequence>MGAKSSSGVEAKDCTEVGGKEVAKKKRPTIVVSDDEDSEHSQSVSEIAITDNHEKETGPVVESGDENDPVVEVGVTDGETNVVQSPPSA</sequence>
<accession>A0A565BMG9</accession>
<protein>
    <submittedName>
        <fullName evidence="2">Uncharacterized protein</fullName>
    </submittedName>
</protein>
<proteinExistence type="predicted"/>
<name>A0A565BMG9_9BRAS</name>
<feature type="region of interest" description="Disordered" evidence="1">
    <location>
        <begin position="1"/>
        <end position="71"/>
    </location>
</feature>